<dbReference type="PANTHER" id="PTHR37012">
    <property type="entry name" value="B-ZIP TRANSCRIPTION FACTOR (EUROFUNG)-RELATED"/>
    <property type="match status" value="1"/>
</dbReference>
<reference evidence="4" key="2">
    <citation type="submission" date="2020-04" db="EMBL/GenBank/DDBJ databases">
        <authorList>
            <consortium name="NCBI Genome Project"/>
        </authorList>
    </citation>
    <scope>NUCLEOTIDE SEQUENCE</scope>
    <source>
        <strain evidence="4">CBS 304.34</strain>
    </source>
</reference>
<reference evidence="2 4" key="1">
    <citation type="journal article" date="2020" name="Stud. Mycol.">
        <title>101 Dothideomycetes genomes: a test case for predicting lifestyles and emergence of pathogens.</title>
        <authorList>
            <person name="Haridas S."/>
            <person name="Albert R."/>
            <person name="Binder M."/>
            <person name="Bloem J."/>
            <person name="Labutti K."/>
            <person name="Salamov A."/>
            <person name="Andreopoulos B."/>
            <person name="Baker S."/>
            <person name="Barry K."/>
            <person name="Bills G."/>
            <person name="Bluhm B."/>
            <person name="Cannon C."/>
            <person name="Castanera R."/>
            <person name="Culley D."/>
            <person name="Daum C."/>
            <person name="Ezra D."/>
            <person name="Gonzalez J."/>
            <person name="Henrissat B."/>
            <person name="Kuo A."/>
            <person name="Liang C."/>
            <person name="Lipzen A."/>
            <person name="Lutzoni F."/>
            <person name="Magnuson J."/>
            <person name="Mondo S."/>
            <person name="Nolan M."/>
            <person name="Ohm R."/>
            <person name="Pangilinan J."/>
            <person name="Park H.-J."/>
            <person name="Ramirez L."/>
            <person name="Alfaro M."/>
            <person name="Sun H."/>
            <person name="Tritt A."/>
            <person name="Yoshinaga Y."/>
            <person name="Zwiers L.-H."/>
            <person name="Turgeon B."/>
            <person name="Goodwin S."/>
            <person name="Spatafora J."/>
            <person name="Crous P."/>
            <person name="Grigoriev I."/>
        </authorList>
    </citation>
    <scope>NUCLEOTIDE SEQUENCE</scope>
    <source>
        <strain evidence="2 4">CBS 304.34</strain>
    </source>
</reference>
<reference evidence="4" key="3">
    <citation type="submission" date="2025-04" db="UniProtKB">
        <authorList>
            <consortium name="RefSeq"/>
        </authorList>
    </citation>
    <scope>IDENTIFICATION</scope>
    <source>
        <strain evidence="4">CBS 304.34</strain>
    </source>
</reference>
<dbReference type="Proteomes" id="UP000504636">
    <property type="component" value="Unplaced"/>
</dbReference>
<feature type="region of interest" description="Disordered" evidence="1">
    <location>
        <begin position="1"/>
        <end position="49"/>
    </location>
</feature>
<feature type="compositionally biased region" description="Low complexity" evidence="1">
    <location>
        <begin position="1"/>
        <end position="19"/>
    </location>
</feature>
<keyword evidence="3" id="KW-1185">Reference proteome</keyword>
<proteinExistence type="predicted"/>
<evidence type="ECO:0008006" key="5">
    <source>
        <dbReference type="Google" id="ProtNLM"/>
    </source>
</evidence>
<protein>
    <recommendedName>
        <fullName evidence="5">BZIP domain-containing protein</fullName>
    </recommendedName>
</protein>
<gene>
    <name evidence="2 4" type="ORF">BDZ99DRAFT_445185</name>
</gene>
<dbReference type="RefSeq" id="XP_033576154.1">
    <property type="nucleotide sequence ID" value="XM_033717915.1"/>
</dbReference>
<dbReference type="InterPro" id="IPR021833">
    <property type="entry name" value="DUF3425"/>
</dbReference>
<dbReference type="AlphaFoldDB" id="A0A6A6YK73"/>
<dbReference type="EMBL" id="MU003702">
    <property type="protein sequence ID" value="KAF2809190.1"/>
    <property type="molecule type" value="Genomic_DNA"/>
</dbReference>
<dbReference type="PANTHER" id="PTHR37012:SF2">
    <property type="entry name" value="BZIP DOMAIN-CONTAINING PROTEIN-RELATED"/>
    <property type="match status" value="1"/>
</dbReference>
<evidence type="ECO:0000313" key="2">
    <source>
        <dbReference type="EMBL" id="KAF2809190.1"/>
    </source>
</evidence>
<evidence type="ECO:0000256" key="1">
    <source>
        <dbReference type="SAM" id="MobiDB-lite"/>
    </source>
</evidence>
<dbReference type="OrthoDB" id="4161589at2759"/>
<accession>A0A6A6YK73</accession>
<sequence>MSEPSRTGGTSSSRNTGGLTKKRVRTAAQLERKRALDRQSQQISRQRNQERMDKMEIILIRLEGEFTDMSRKLETIQSYFNFHGLSPQADDTISAGNPMDATGHVTIHVWSPDQRCTNSDPNDPLSPISLPSPSSQPGCLCGTSHGSNTTDFFACSTFGILSRAHLKLLEDFKSAQRIPRNPTLANLLLLDIDSNAVVNVIGSSFTLASPPNAVDMMATYFIMYRLLRWRVHPDSESYEDVPVWYRPSYLQETLPHDVSCDFWAWPKLRDVLISGVYSYDKRAFSTDMCSAITVEWPAAKPLVTKTKAPSVVELSDEFETYVMKYENWKLKRFWAGKYPELVGFANVGNE</sequence>
<dbReference type="CDD" id="cd14688">
    <property type="entry name" value="bZIP_YAP"/>
    <property type="match status" value="1"/>
</dbReference>
<evidence type="ECO:0000313" key="3">
    <source>
        <dbReference type="Proteomes" id="UP000504636"/>
    </source>
</evidence>
<dbReference type="GeneID" id="54458808"/>
<name>A0A6A6YK73_9PEZI</name>
<evidence type="ECO:0000313" key="4">
    <source>
        <dbReference type="RefSeq" id="XP_033576154.1"/>
    </source>
</evidence>
<dbReference type="Pfam" id="PF11905">
    <property type="entry name" value="DUF3425"/>
    <property type="match status" value="1"/>
</dbReference>
<organism evidence="2">
    <name type="scientific">Mytilinidion resinicola</name>
    <dbReference type="NCBI Taxonomy" id="574789"/>
    <lineage>
        <taxon>Eukaryota</taxon>
        <taxon>Fungi</taxon>
        <taxon>Dikarya</taxon>
        <taxon>Ascomycota</taxon>
        <taxon>Pezizomycotina</taxon>
        <taxon>Dothideomycetes</taxon>
        <taxon>Pleosporomycetidae</taxon>
        <taxon>Mytilinidiales</taxon>
        <taxon>Mytilinidiaceae</taxon>
        <taxon>Mytilinidion</taxon>
    </lineage>
</organism>